<accession>A0AAP0NN00</accession>
<feature type="chain" id="PRO_5042924991" evidence="1">
    <location>
        <begin position="19"/>
        <end position="62"/>
    </location>
</feature>
<evidence type="ECO:0000313" key="2">
    <source>
        <dbReference type="EMBL" id="KAK9111655.1"/>
    </source>
</evidence>
<sequence length="62" mass="6791">MQMLHIMMLCTYFLLALAAKLLVAPFHCTSVLRLAGTSVDTRYPVNKGRNAAQIAINKKNGA</sequence>
<feature type="signal peptide" evidence="1">
    <location>
        <begin position="1"/>
        <end position="18"/>
    </location>
</feature>
<keyword evidence="3" id="KW-1185">Reference proteome</keyword>
<comment type="caution">
    <text evidence="2">The sequence shown here is derived from an EMBL/GenBank/DDBJ whole genome shotgun (WGS) entry which is preliminary data.</text>
</comment>
<organism evidence="2 3">
    <name type="scientific">Stephania cephalantha</name>
    <dbReference type="NCBI Taxonomy" id="152367"/>
    <lineage>
        <taxon>Eukaryota</taxon>
        <taxon>Viridiplantae</taxon>
        <taxon>Streptophyta</taxon>
        <taxon>Embryophyta</taxon>
        <taxon>Tracheophyta</taxon>
        <taxon>Spermatophyta</taxon>
        <taxon>Magnoliopsida</taxon>
        <taxon>Ranunculales</taxon>
        <taxon>Menispermaceae</taxon>
        <taxon>Menispermoideae</taxon>
        <taxon>Cissampelideae</taxon>
        <taxon>Stephania</taxon>
    </lineage>
</organism>
<keyword evidence="1" id="KW-0732">Signal</keyword>
<reference evidence="2 3" key="1">
    <citation type="submission" date="2024-01" db="EMBL/GenBank/DDBJ databases">
        <title>Genome assemblies of Stephania.</title>
        <authorList>
            <person name="Yang L."/>
        </authorList>
    </citation>
    <scope>NUCLEOTIDE SEQUENCE [LARGE SCALE GENOMIC DNA]</scope>
    <source>
        <strain evidence="2">JXDWG</strain>
        <tissue evidence="2">Leaf</tissue>
    </source>
</reference>
<dbReference type="EMBL" id="JBBNAG010000008">
    <property type="protein sequence ID" value="KAK9111655.1"/>
    <property type="molecule type" value="Genomic_DNA"/>
</dbReference>
<gene>
    <name evidence="2" type="ORF">Scep_019174</name>
</gene>
<dbReference type="Proteomes" id="UP001419268">
    <property type="component" value="Unassembled WGS sequence"/>
</dbReference>
<proteinExistence type="predicted"/>
<protein>
    <submittedName>
        <fullName evidence="2">Uncharacterized protein</fullName>
    </submittedName>
</protein>
<evidence type="ECO:0000313" key="3">
    <source>
        <dbReference type="Proteomes" id="UP001419268"/>
    </source>
</evidence>
<name>A0AAP0NN00_9MAGN</name>
<dbReference type="AlphaFoldDB" id="A0AAP0NN00"/>
<evidence type="ECO:0000256" key="1">
    <source>
        <dbReference type="SAM" id="SignalP"/>
    </source>
</evidence>